<evidence type="ECO:0000313" key="7">
    <source>
        <dbReference type="EMBL" id="NER58936.1"/>
    </source>
</evidence>
<evidence type="ECO:0000313" key="9">
    <source>
        <dbReference type="Proteomes" id="UP000480410"/>
    </source>
</evidence>
<name>A0A6B3NNT7_9PSED</name>
<reference evidence="9 10" key="1">
    <citation type="submission" date="2020-02" db="EMBL/GenBank/DDBJ databases">
        <title>Broccoli isolated Pseudomonas sp.</title>
        <authorList>
            <person name="Fujikawa T."/>
            <person name="Sawada H."/>
        </authorList>
    </citation>
    <scope>NUCLEOTIDE SEQUENCE [LARGE SCALE GENOMIC DNA]</scope>
    <source>
        <strain evidence="8 10">MAFF212427</strain>
        <strain evidence="7 9">MAFF212428</strain>
    </source>
</reference>
<accession>A0A6B3NNT7</accession>
<dbReference type="AlphaFoldDB" id="A0A6B3NNT7"/>
<dbReference type="NCBIfam" id="NF007232">
    <property type="entry name" value="PRK09651.1"/>
    <property type="match status" value="1"/>
</dbReference>
<comment type="similarity">
    <text evidence="1">Belongs to the sigma-70 factor family. ECF subfamily.</text>
</comment>
<protein>
    <submittedName>
        <fullName evidence="8">Sigma-70 family RNA polymerase sigma factor</fullName>
    </submittedName>
</protein>
<dbReference type="GO" id="GO:0003677">
    <property type="term" value="F:DNA binding"/>
    <property type="evidence" value="ECO:0007669"/>
    <property type="project" value="InterPro"/>
</dbReference>
<dbReference type="InterPro" id="IPR013324">
    <property type="entry name" value="RNA_pol_sigma_r3/r4-like"/>
</dbReference>
<keyword evidence="4" id="KW-0804">Transcription</keyword>
<dbReference type="EMBL" id="JAAHBV010000015">
    <property type="protein sequence ID" value="NER58936.1"/>
    <property type="molecule type" value="Genomic_DNA"/>
</dbReference>
<comment type="caution">
    <text evidence="8">The sequence shown here is derived from an EMBL/GenBank/DDBJ whole genome shotgun (WGS) entry which is preliminary data.</text>
</comment>
<dbReference type="Pfam" id="PF08281">
    <property type="entry name" value="Sigma70_r4_2"/>
    <property type="match status" value="1"/>
</dbReference>
<dbReference type="PANTHER" id="PTHR43133:SF63">
    <property type="entry name" value="RNA POLYMERASE SIGMA FACTOR FECI-RELATED"/>
    <property type="match status" value="1"/>
</dbReference>
<evidence type="ECO:0000256" key="1">
    <source>
        <dbReference type="ARBA" id="ARBA00010641"/>
    </source>
</evidence>
<evidence type="ECO:0000259" key="5">
    <source>
        <dbReference type="Pfam" id="PF04542"/>
    </source>
</evidence>
<keyword evidence="3" id="KW-0731">Sigma factor</keyword>
<dbReference type="GO" id="GO:0006352">
    <property type="term" value="P:DNA-templated transcription initiation"/>
    <property type="evidence" value="ECO:0007669"/>
    <property type="project" value="InterPro"/>
</dbReference>
<gene>
    <name evidence="7" type="ORF">G3435_00990</name>
    <name evidence="8" type="ORF">G3436_04565</name>
</gene>
<proteinExistence type="inferred from homology"/>
<dbReference type="InterPro" id="IPR036388">
    <property type="entry name" value="WH-like_DNA-bd_sf"/>
</dbReference>
<dbReference type="GO" id="GO:0016987">
    <property type="term" value="F:sigma factor activity"/>
    <property type="evidence" value="ECO:0007669"/>
    <property type="project" value="UniProtKB-KW"/>
</dbReference>
<evidence type="ECO:0000313" key="10">
    <source>
        <dbReference type="Proteomes" id="UP000482634"/>
    </source>
</evidence>
<dbReference type="RefSeq" id="WP_163941789.1">
    <property type="nucleotide sequence ID" value="NZ_JAAHBU010000047.1"/>
</dbReference>
<dbReference type="Gene3D" id="1.10.1740.10">
    <property type="match status" value="1"/>
</dbReference>
<dbReference type="InterPro" id="IPR039425">
    <property type="entry name" value="RNA_pol_sigma-70-like"/>
</dbReference>
<sequence length="172" mass="19384">MTADSSALHSAVGELYSAHNTWLRNWLRRRIDNHCDAADLAQDTFVKILKARSALDIREPRQYLSTVAKGLMIDLFRRRSLEQAYLETLGHLPAAEVPDLETQAILFEALLEVDQMLAGLGVRVRQVFILSQLDGLTYAQIAAQLGISLRTVNKDMAKAMEHCCLMQWQSDT</sequence>
<dbReference type="InterPro" id="IPR014284">
    <property type="entry name" value="RNA_pol_sigma-70_dom"/>
</dbReference>
<feature type="domain" description="RNA polymerase sigma factor 70 region 4 type 2" evidence="6">
    <location>
        <begin position="111"/>
        <end position="163"/>
    </location>
</feature>
<evidence type="ECO:0000259" key="6">
    <source>
        <dbReference type="Pfam" id="PF08281"/>
    </source>
</evidence>
<accession>A0A6M0CN26</accession>
<feature type="domain" description="RNA polymerase sigma-70 region 2" evidence="5">
    <location>
        <begin position="15"/>
        <end position="80"/>
    </location>
</feature>
<dbReference type="SUPFAM" id="SSF88659">
    <property type="entry name" value="Sigma3 and sigma4 domains of RNA polymerase sigma factors"/>
    <property type="match status" value="1"/>
</dbReference>
<dbReference type="InterPro" id="IPR013325">
    <property type="entry name" value="RNA_pol_sigma_r2"/>
</dbReference>
<dbReference type="NCBIfam" id="TIGR02937">
    <property type="entry name" value="sigma70-ECF"/>
    <property type="match status" value="1"/>
</dbReference>
<dbReference type="EMBL" id="JAAHBU010000047">
    <property type="protein sequence ID" value="NER63293.1"/>
    <property type="molecule type" value="Genomic_DNA"/>
</dbReference>
<dbReference type="SUPFAM" id="SSF88946">
    <property type="entry name" value="Sigma2 domain of RNA polymerase sigma factors"/>
    <property type="match status" value="1"/>
</dbReference>
<dbReference type="InterPro" id="IPR007627">
    <property type="entry name" value="RNA_pol_sigma70_r2"/>
</dbReference>
<evidence type="ECO:0000256" key="2">
    <source>
        <dbReference type="ARBA" id="ARBA00023015"/>
    </source>
</evidence>
<evidence type="ECO:0000256" key="4">
    <source>
        <dbReference type="ARBA" id="ARBA00023163"/>
    </source>
</evidence>
<dbReference type="Pfam" id="PF04542">
    <property type="entry name" value="Sigma70_r2"/>
    <property type="match status" value="1"/>
</dbReference>
<dbReference type="Proteomes" id="UP000482634">
    <property type="component" value="Unassembled WGS sequence"/>
</dbReference>
<dbReference type="Proteomes" id="UP000480410">
    <property type="component" value="Unassembled WGS sequence"/>
</dbReference>
<dbReference type="Gene3D" id="1.10.10.10">
    <property type="entry name" value="Winged helix-like DNA-binding domain superfamily/Winged helix DNA-binding domain"/>
    <property type="match status" value="1"/>
</dbReference>
<evidence type="ECO:0000256" key="3">
    <source>
        <dbReference type="ARBA" id="ARBA00023082"/>
    </source>
</evidence>
<keyword evidence="2" id="KW-0805">Transcription regulation</keyword>
<keyword evidence="10" id="KW-1185">Reference proteome</keyword>
<dbReference type="NCBIfam" id="NF009180">
    <property type="entry name" value="PRK12528.1"/>
    <property type="match status" value="1"/>
</dbReference>
<dbReference type="PANTHER" id="PTHR43133">
    <property type="entry name" value="RNA POLYMERASE ECF-TYPE SIGMA FACTO"/>
    <property type="match status" value="1"/>
</dbReference>
<organism evidence="8 10">
    <name type="scientific">Pseudomonas brassicae</name>
    <dbReference type="NCBI Taxonomy" id="2708063"/>
    <lineage>
        <taxon>Bacteria</taxon>
        <taxon>Pseudomonadati</taxon>
        <taxon>Pseudomonadota</taxon>
        <taxon>Gammaproteobacteria</taxon>
        <taxon>Pseudomonadales</taxon>
        <taxon>Pseudomonadaceae</taxon>
        <taxon>Pseudomonas</taxon>
    </lineage>
</organism>
<dbReference type="InterPro" id="IPR013249">
    <property type="entry name" value="RNA_pol_sigma70_r4_t2"/>
</dbReference>
<dbReference type="FunFam" id="1.10.1740.10:FF:000009">
    <property type="entry name" value="RNA polymerase sigma factor"/>
    <property type="match status" value="1"/>
</dbReference>
<evidence type="ECO:0000313" key="8">
    <source>
        <dbReference type="EMBL" id="NER63293.1"/>
    </source>
</evidence>